<accession>A0A7J0D446</accession>
<name>A0A7J0D446_STRMI</name>
<evidence type="ECO:0000313" key="1">
    <source>
        <dbReference type="EMBL" id="GFN09492.1"/>
    </source>
</evidence>
<proteinExistence type="predicted"/>
<dbReference type="Proteomes" id="UP000498740">
    <property type="component" value="Unassembled WGS sequence"/>
</dbReference>
<dbReference type="EMBL" id="BLWD01000002">
    <property type="protein sequence ID" value="GFN09492.1"/>
    <property type="molecule type" value="Genomic_DNA"/>
</dbReference>
<gene>
    <name evidence="1" type="ORF">Smic_80480</name>
</gene>
<dbReference type="AlphaFoldDB" id="A0A7J0D446"/>
<evidence type="ECO:0000313" key="2">
    <source>
        <dbReference type="Proteomes" id="UP000498740"/>
    </source>
</evidence>
<organism evidence="1 2">
    <name type="scientific">Streptomyces microflavus</name>
    <name type="common">Streptomyces lipmanii</name>
    <dbReference type="NCBI Taxonomy" id="1919"/>
    <lineage>
        <taxon>Bacteria</taxon>
        <taxon>Bacillati</taxon>
        <taxon>Actinomycetota</taxon>
        <taxon>Actinomycetes</taxon>
        <taxon>Kitasatosporales</taxon>
        <taxon>Streptomycetaceae</taxon>
        <taxon>Streptomyces</taxon>
    </lineage>
</organism>
<sequence length="57" mass="5898">METWAAVAGMLVVGFLLAFAAVGGPRPMGVAPGLQLFYILACFPPYAPGRSASGWRG</sequence>
<reference evidence="1 2" key="1">
    <citation type="submission" date="2020-05" db="EMBL/GenBank/DDBJ databases">
        <title>Whole genome shotgun sequence of Streptomyces microflavus NBRC 13062.</title>
        <authorList>
            <person name="Komaki H."/>
            <person name="Tamura T."/>
        </authorList>
    </citation>
    <scope>NUCLEOTIDE SEQUENCE [LARGE SCALE GENOMIC DNA]</scope>
    <source>
        <strain evidence="1 2">NBRC 13062</strain>
    </source>
</reference>
<comment type="caution">
    <text evidence="1">The sequence shown here is derived from an EMBL/GenBank/DDBJ whole genome shotgun (WGS) entry which is preliminary data.</text>
</comment>
<protein>
    <submittedName>
        <fullName evidence="1">Uncharacterized protein</fullName>
    </submittedName>
</protein>